<evidence type="ECO:0000313" key="3">
    <source>
        <dbReference type="Proteomes" id="UP000224097"/>
    </source>
</evidence>
<proteinExistence type="predicted"/>
<sequence>MTNCIDLIKEARPNAPKGSFYSCQHGRVYRLKRGGWKLLRNPWLIRSVERQRREAILEHIFDDLLRICEEAAANHDAKQAEEADKKARTDDNRARARKHANKIRWGTDAEPGDTVTVEPLREPEGFEVTRVLGRTKHDAKAGDVVELDMDNPPTADIRIDAENTYQGHPGGGISGWAKVENSEDYKPRRSDAYLNALDLPGASSLKREDHKARILDAYYLNVAAGRRLDTAKGFFSKTVEEYAAANHLGFADAVSLLEDAREDERKHNEATGRIAVYKDDGTPKTADEIREEAAKINGRGTTFVDLEGSPNLLTEKPKAAGGVISAEQDHFKGSVKIEVHGVRGDAAEVMEQAAASIRENGARGVWL</sequence>
<dbReference type="Proteomes" id="UP000224097">
    <property type="component" value="Segment"/>
</dbReference>
<organism evidence="2 3">
    <name type="scientific">Arthrobacter phage Chubster</name>
    <dbReference type="NCBI Taxonomy" id="1897527"/>
    <lineage>
        <taxon>Viruses</taxon>
        <taxon>Duplodnaviria</taxon>
        <taxon>Heunggongvirae</taxon>
        <taxon>Uroviricota</taxon>
        <taxon>Caudoviricetes</taxon>
        <taxon>Klausavirus</taxon>
        <taxon>Klausavirus princesstrina</taxon>
    </lineage>
</organism>
<name>A0A1I9SCQ3_9CAUD</name>
<accession>A0A1I9SCQ3</accession>
<reference evidence="2 3" key="1">
    <citation type="submission" date="2016-08" db="EMBL/GenBank/DDBJ databases">
        <authorList>
            <person name="Conboy A.J."/>
            <person name="Conboy D.B."/>
            <person name="Dunbar D."/>
            <person name="Moy E.A."/>
            <person name="Hughes L.E."/>
            <person name="Garlena R.A."/>
            <person name="Russell D.A."/>
            <person name="Pope W.H."/>
            <person name="Jacobs-Sera D."/>
            <person name="Hendrix R.W."/>
            <person name="Hatfull G.F."/>
        </authorList>
    </citation>
    <scope>NUCLEOTIDE SEQUENCE [LARGE SCALE GENOMIC DNA]</scope>
</reference>
<gene>
    <name evidence="2" type="ORF">SEA_CHUBSTER_79</name>
</gene>
<feature type="compositionally biased region" description="Basic and acidic residues" evidence="1">
    <location>
        <begin position="75"/>
        <end position="94"/>
    </location>
</feature>
<protein>
    <submittedName>
        <fullName evidence="2">Uncharacterized protein</fullName>
    </submittedName>
</protein>
<evidence type="ECO:0000313" key="2">
    <source>
        <dbReference type="EMBL" id="AOZ64630.1"/>
    </source>
</evidence>
<evidence type="ECO:0000256" key="1">
    <source>
        <dbReference type="SAM" id="MobiDB-lite"/>
    </source>
</evidence>
<dbReference type="EMBL" id="KX670786">
    <property type="protein sequence ID" value="AOZ64630.1"/>
    <property type="molecule type" value="Genomic_DNA"/>
</dbReference>
<feature type="region of interest" description="Disordered" evidence="1">
    <location>
        <begin position="75"/>
        <end position="100"/>
    </location>
</feature>